<feature type="region of interest" description="Disordered" evidence="4">
    <location>
        <begin position="382"/>
        <end position="489"/>
    </location>
</feature>
<dbReference type="InterPro" id="IPR014876">
    <property type="entry name" value="DEK_C"/>
</dbReference>
<dbReference type="PROSITE" id="PS51998">
    <property type="entry name" value="DEK_C"/>
    <property type="match status" value="1"/>
</dbReference>
<feature type="compositionally biased region" description="Basic and acidic residues" evidence="4">
    <location>
        <begin position="281"/>
        <end position="295"/>
    </location>
</feature>
<feature type="compositionally biased region" description="Acidic residues" evidence="4">
    <location>
        <begin position="237"/>
        <end position="267"/>
    </location>
</feature>
<dbReference type="InterPro" id="IPR019098">
    <property type="entry name" value="Histone_chaperone_domain_CHZ"/>
</dbReference>
<evidence type="ECO:0000313" key="6">
    <source>
        <dbReference type="Proteomes" id="UP000694864"/>
    </source>
</evidence>
<evidence type="ECO:0000256" key="4">
    <source>
        <dbReference type="SAM" id="MobiDB-lite"/>
    </source>
</evidence>
<organism evidence="6 7">
    <name type="scientific">Camelina sativa</name>
    <name type="common">False flax</name>
    <name type="synonym">Myagrum sativum</name>
    <dbReference type="NCBI Taxonomy" id="90675"/>
    <lineage>
        <taxon>Eukaryota</taxon>
        <taxon>Viridiplantae</taxon>
        <taxon>Streptophyta</taxon>
        <taxon>Embryophyta</taxon>
        <taxon>Tracheophyta</taxon>
        <taxon>Spermatophyta</taxon>
        <taxon>Magnoliopsida</taxon>
        <taxon>eudicotyledons</taxon>
        <taxon>Gunneridae</taxon>
        <taxon>Pentapetalae</taxon>
        <taxon>rosids</taxon>
        <taxon>malvids</taxon>
        <taxon>Brassicales</taxon>
        <taxon>Brassicaceae</taxon>
        <taxon>Camelineae</taxon>
        <taxon>Camelina</taxon>
    </lineage>
</organism>
<feature type="compositionally biased region" description="Acidic residues" evidence="4">
    <location>
        <begin position="439"/>
        <end position="489"/>
    </location>
</feature>
<protein>
    <submittedName>
        <fullName evidence="7">Eukaryotic translation initiation factor 5B-like isoform X1</fullName>
    </submittedName>
</protein>
<evidence type="ECO:0000313" key="7">
    <source>
        <dbReference type="RefSeq" id="XP_010500158.1"/>
    </source>
</evidence>
<dbReference type="PANTHER" id="PTHR15410">
    <property type="entry name" value="HIRA-INTERACTING PROTEIN 3"/>
    <property type="match status" value="1"/>
</dbReference>
<evidence type="ECO:0000256" key="1">
    <source>
        <dbReference type="ARBA" id="ARBA00004123"/>
    </source>
</evidence>
<proteinExistence type="predicted"/>
<keyword evidence="6" id="KW-1185">Reference proteome</keyword>
<feature type="compositionally biased region" description="Basic and acidic residues" evidence="4">
    <location>
        <begin position="104"/>
        <end position="119"/>
    </location>
</feature>
<evidence type="ECO:0000259" key="5">
    <source>
        <dbReference type="PROSITE" id="PS51998"/>
    </source>
</evidence>
<evidence type="ECO:0000256" key="2">
    <source>
        <dbReference type="ARBA" id="ARBA00023186"/>
    </source>
</evidence>
<gene>
    <name evidence="7" type="primary">LOC104777583</name>
</gene>
<dbReference type="GeneID" id="104777583"/>
<keyword evidence="2" id="KW-0143">Chaperone</keyword>
<feature type="domain" description="DEK-C" evidence="5">
    <location>
        <begin position="145"/>
        <end position="209"/>
    </location>
</feature>
<dbReference type="Proteomes" id="UP000694864">
    <property type="component" value="Chromosome 3"/>
</dbReference>
<feature type="compositionally biased region" description="Basic and acidic residues" evidence="4">
    <location>
        <begin position="389"/>
        <end position="408"/>
    </location>
</feature>
<dbReference type="SMART" id="SM01082">
    <property type="entry name" value="CHZ"/>
    <property type="match status" value="1"/>
</dbReference>
<feature type="region of interest" description="Disordered" evidence="4">
    <location>
        <begin position="214"/>
        <end position="325"/>
    </location>
</feature>
<accession>A0ABM0YFI7</accession>
<feature type="region of interest" description="Disordered" evidence="4">
    <location>
        <begin position="93"/>
        <end position="119"/>
    </location>
</feature>
<dbReference type="RefSeq" id="XP_010500158.1">
    <property type="nucleotide sequence ID" value="XM_010501856.1"/>
</dbReference>
<dbReference type="InterPro" id="IPR037647">
    <property type="entry name" value="HIRIP3"/>
</dbReference>
<keyword evidence="3" id="KW-0539">Nucleus</keyword>
<dbReference type="PANTHER" id="PTHR15410:SF2">
    <property type="entry name" value="HIRA-INTERACTING PROTEIN 3"/>
    <property type="match status" value="1"/>
</dbReference>
<sequence>MYGDSAVTAMRTAEMNQNYGKSNSKDVDATTDFESKILEAMRSRVTYLRNKADSFTFVSVRRMLEEYMGLEMFALDDHKTFVKVNLVKCLEEPGNGDASENFQETERNLSEENGEKNDVRDDTGVYEEMEGSAERGLMTGENKPNRVAKDMKSDIRRVLRERTSYIKANVEKITMGSLRRLLEEDLKLEKLSLDPFKKFINSELDEVLAIPAAPKRSTESSGKDLRENVKRTQSEEVSSEENFDSDAETESEGDVESEGDAETESEEVAVKKTMPRKRRLSKPEMMGKRKSENGKHVSGRKRAKHTETDSETESDAGDSEKPFKQTKEIATTVYGKRVEHLKSVIKSCGMRVPPSIYKKAKQAPEEKREATLIKELEQILAKEGLSSDPSEKEIKEVKNRKTISKELEGLDTSNIVSSSRRRSTTSFAPPPKPKFTVDSDSETESDEPEDAEGSEEEEEGNEETEGSQSEEEEEEEDSNNGYDGGEESE</sequence>
<reference evidence="7" key="2">
    <citation type="submission" date="2025-08" db="UniProtKB">
        <authorList>
            <consortium name="RefSeq"/>
        </authorList>
    </citation>
    <scope>IDENTIFICATION</scope>
    <source>
        <tissue evidence="7">Leaf</tissue>
    </source>
</reference>
<name>A0ABM0YFI7_CAMSA</name>
<feature type="compositionally biased region" description="Basic and acidic residues" evidence="4">
    <location>
        <begin position="216"/>
        <end position="234"/>
    </location>
</feature>
<dbReference type="Pfam" id="PF09649">
    <property type="entry name" value="CHZ"/>
    <property type="match status" value="1"/>
</dbReference>
<evidence type="ECO:0000256" key="3">
    <source>
        <dbReference type="ARBA" id="ARBA00023242"/>
    </source>
</evidence>
<reference evidence="6" key="1">
    <citation type="journal article" date="2014" name="Nat. Commun.">
        <title>The emerging biofuel crop Camelina sativa retains a highly undifferentiated hexaploid genome structure.</title>
        <authorList>
            <person name="Kagale S."/>
            <person name="Koh C."/>
            <person name="Nixon J."/>
            <person name="Bollina V."/>
            <person name="Clarke W.E."/>
            <person name="Tuteja R."/>
            <person name="Spillane C."/>
            <person name="Robinson S.J."/>
            <person name="Links M.G."/>
            <person name="Clarke C."/>
            <person name="Higgins E.E."/>
            <person name="Huebert T."/>
            <person name="Sharpe A.G."/>
            <person name="Parkin I.A."/>
        </authorList>
    </citation>
    <scope>NUCLEOTIDE SEQUENCE [LARGE SCALE GENOMIC DNA]</scope>
    <source>
        <strain evidence="6">cv. DH55</strain>
    </source>
</reference>
<comment type="subcellular location">
    <subcellularLocation>
        <location evidence="1">Nucleus</location>
    </subcellularLocation>
</comment>